<evidence type="ECO:0000256" key="5">
    <source>
        <dbReference type="ARBA" id="ARBA00023136"/>
    </source>
</evidence>
<feature type="transmembrane region" description="Helical" evidence="6">
    <location>
        <begin position="319"/>
        <end position="336"/>
    </location>
</feature>
<sequence>MKDPNSQYQIDYVLLCILFAIGTVSCFAIASAQASLPPFLQNVNFVLKQIQWYFIGFIAIGVIMIIDFDRYQKIAWYLYSFALVLLIGLELQVPGAITIKGATAWYRLPGIGNFQPSEIMKLFLIIVTGRIIANHNEKYFYRTIHDDFLLLGKICATSLPPLLLIAKEPDLGNTMVISAMLAAMILVSGIRWRFIFGLVSGIFVTAVTLTYIFFTHTKFFKTHILQEYQLNRFYGWLAPYKYDAQGYQLRQAFLATGSGEMQGKGWENGQVYFPEPHTDFIFTNVAEQFGFLGASVIIAIFFLLIFRMIHIAIESNDPFGSYICAGTIGMFTFQVFQNIGMTIGLLPITGITLPLMSYGGSSLLTYMIAIGFVLNVRSRTKIFMFN</sequence>
<dbReference type="PROSITE" id="PS00428">
    <property type="entry name" value="FTSW_RODA_SPOVE"/>
    <property type="match status" value="1"/>
</dbReference>
<dbReference type="Proteomes" id="UP000501107">
    <property type="component" value="Chromosome"/>
</dbReference>
<evidence type="ECO:0000313" key="10">
    <source>
        <dbReference type="Proteomes" id="UP000501107"/>
    </source>
</evidence>
<dbReference type="Proteomes" id="UP000031876">
    <property type="component" value="Chromosome"/>
</dbReference>
<keyword evidence="3" id="KW-0133">Cell shape</keyword>
<evidence type="ECO:0000256" key="6">
    <source>
        <dbReference type="SAM" id="Phobius"/>
    </source>
</evidence>
<keyword evidence="5 6" id="KW-0472">Membrane</keyword>
<evidence type="ECO:0000313" key="9">
    <source>
        <dbReference type="Proteomes" id="UP000031876"/>
    </source>
</evidence>
<dbReference type="GO" id="GO:0005886">
    <property type="term" value="C:plasma membrane"/>
    <property type="evidence" value="ECO:0007669"/>
    <property type="project" value="TreeGrafter"/>
</dbReference>
<accession>A0A0B5XCM0</accession>
<dbReference type="Pfam" id="PF01098">
    <property type="entry name" value="FTSW_RODA_SPOVE"/>
    <property type="match status" value="1"/>
</dbReference>
<evidence type="ECO:0000256" key="3">
    <source>
        <dbReference type="ARBA" id="ARBA00022960"/>
    </source>
</evidence>
<dbReference type="EMBL" id="CP009335">
    <property type="protein sequence ID" value="AJG76519.1"/>
    <property type="molecule type" value="Genomic_DNA"/>
</dbReference>
<dbReference type="InterPro" id="IPR001182">
    <property type="entry name" value="FtsW/RodA"/>
</dbReference>
<dbReference type="PANTHER" id="PTHR30474:SF1">
    <property type="entry name" value="PEPTIDOGLYCAN GLYCOSYLTRANSFERASE MRDB"/>
    <property type="match status" value="1"/>
</dbReference>
<feature type="transmembrane region" description="Helical" evidence="6">
    <location>
        <begin position="171"/>
        <end position="187"/>
    </location>
</feature>
<dbReference type="GO" id="GO:0008360">
    <property type="term" value="P:regulation of cell shape"/>
    <property type="evidence" value="ECO:0007669"/>
    <property type="project" value="UniProtKB-KW"/>
</dbReference>
<evidence type="ECO:0000256" key="4">
    <source>
        <dbReference type="ARBA" id="ARBA00022989"/>
    </source>
</evidence>
<dbReference type="PROSITE" id="PS51257">
    <property type="entry name" value="PROKAR_LIPOPROTEIN"/>
    <property type="match status" value="1"/>
</dbReference>
<feature type="transmembrane region" description="Helical" evidence="6">
    <location>
        <begin position="50"/>
        <end position="68"/>
    </location>
</feature>
<reference evidence="7 9" key="1">
    <citation type="journal article" date="2015" name="Genome Announc.">
        <title>Complete genome sequences for 35 biothreat assay-relevant bacillus species.</title>
        <authorList>
            <person name="Johnson S.L."/>
            <person name="Daligault H.E."/>
            <person name="Davenport K.W."/>
            <person name="Jaissle J."/>
            <person name="Frey K.G."/>
            <person name="Ladner J.T."/>
            <person name="Broomall S.M."/>
            <person name="Bishop-Lilly K.A."/>
            <person name="Bruce D.C."/>
            <person name="Gibbons H.S."/>
            <person name="Coyne S.R."/>
            <person name="Lo C.C."/>
            <person name="Meincke L."/>
            <person name="Munk A.C."/>
            <person name="Koroleva G.I."/>
            <person name="Rosenzweig C.N."/>
            <person name="Palacios G.F."/>
            <person name="Redden C.L."/>
            <person name="Minogue T.D."/>
            <person name="Chain P.S."/>
        </authorList>
    </citation>
    <scope>NUCLEOTIDE SEQUENCE [LARGE SCALE GENOMIC DNA]</scope>
    <source>
        <strain evidence="7 9">HD1011</strain>
    </source>
</reference>
<dbReference type="PANTHER" id="PTHR30474">
    <property type="entry name" value="CELL CYCLE PROTEIN"/>
    <property type="match status" value="1"/>
</dbReference>
<feature type="transmembrane region" description="Helical" evidence="6">
    <location>
        <begin position="12"/>
        <end position="30"/>
    </location>
</feature>
<dbReference type="KEGG" id="btw:BF38_2437"/>
<evidence type="ECO:0000313" key="7">
    <source>
        <dbReference type="EMBL" id="AJG76519.1"/>
    </source>
</evidence>
<name>A0A0B5XCM0_BACTU</name>
<feature type="transmembrane region" description="Helical" evidence="6">
    <location>
        <begin position="194"/>
        <end position="214"/>
    </location>
</feature>
<feature type="transmembrane region" description="Helical" evidence="6">
    <location>
        <begin position="356"/>
        <end position="376"/>
    </location>
</feature>
<proteinExistence type="predicted"/>
<feature type="transmembrane region" description="Helical" evidence="6">
    <location>
        <begin position="75"/>
        <end position="99"/>
    </location>
</feature>
<keyword evidence="4 6" id="KW-1133">Transmembrane helix</keyword>
<evidence type="ECO:0000256" key="1">
    <source>
        <dbReference type="ARBA" id="ARBA00004141"/>
    </source>
</evidence>
<evidence type="ECO:0000313" key="8">
    <source>
        <dbReference type="EMBL" id="QKH26090.1"/>
    </source>
</evidence>
<protein>
    <submittedName>
        <fullName evidence="7">Cell cycle family protein</fullName>
    </submittedName>
    <submittedName>
        <fullName evidence="8">Rod shape-determining protein RodA</fullName>
    </submittedName>
</protein>
<keyword evidence="2 6" id="KW-0812">Transmembrane</keyword>
<evidence type="ECO:0000256" key="2">
    <source>
        <dbReference type="ARBA" id="ARBA00022692"/>
    </source>
</evidence>
<dbReference type="GO" id="GO:0032153">
    <property type="term" value="C:cell division site"/>
    <property type="evidence" value="ECO:0007669"/>
    <property type="project" value="TreeGrafter"/>
</dbReference>
<organism evidence="8 10">
    <name type="scientific">Bacillus thuringiensis</name>
    <dbReference type="NCBI Taxonomy" id="1428"/>
    <lineage>
        <taxon>Bacteria</taxon>
        <taxon>Bacillati</taxon>
        <taxon>Bacillota</taxon>
        <taxon>Bacilli</taxon>
        <taxon>Bacillales</taxon>
        <taxon>Bacillaceae</taxon>
        <taxon>Bacillus</taxon>
        <taxon>Bacillus cereus group</taxon>
    </lineage>
</organism>
<reference evidence="8 10" key="2">
    <citation type="submission" date="2020-05" db="EMBL/GenBank/DDBJ databases">
        <title>FDA dAtabase for Regulatory Grade micrObial Sequences (FDA-ARGOS): Supporting development and validation of Infectious Disease Dx tests.</title>
        <authorList>
            <person name="Nelson B."/>
            <person name="Plummer A."/>
            <person name="Tallon L."/>
            <person name="Sadzewicz L."/>
            <person name="Zhao X."/>
            <person name="Vavikolanu K."/>
            <person name="Mehta A."/>
            <person name="Aluvathingal J."/>
            <person name="Nadendla S."/>
            <person name="Myers T."/>
            <person name="Yan Y."/>
            <person name="Sichtig H."/>
        </authorList>
    </citation>
    <scope>NUCLEOTIDE SEQUENCE [LARGE SCALE GENOMIC DNA]</scope>
    <source>
        <strain evidence="8 10">FDAARGOS_795</strain>
    </source>
</reference>
<dbReference type="GO" id="GO:0051301">
    <property type="term" value="P:cell division"/>
    <property type="evidence" value="ECO:0007669"/>
    <property type="project" value="InterPro"/>
</dbReference>
<gene>
    <name evidence="7" type="ORF">BF38_2437</name>
    <name evidence="8" type="ORF">FOC89_19845</name>
</gene>
<feature type="transmembrane region" description="Helical" evidence="6">
    <location>
        <begin position="289"/>
        <end position="307"/>
    </location>
</feature>
<dbReference type="RefSeq" id="WP_000654694.1">
    <property type="nucleotide sequence ID" value="NZ_CP009335.1"/>
</dbReference>
<dbReference type="AlphaFoldDB" id="A0A0B5XCM0"/>
<dbReference type="InterPro" id="IPR018365">
    <property type="entry name" value="Cell_cycle_FtsW-rel_CS"/>
</dbReference>
<dbReference type="EMBL" id="CP053980">
    <property type="protein sequence ID" value="QKH26090.1"/>
    <property type="molecule type" value="Genomic_DNA"/>
</dbReference>
<dbReference type="GO" id="GO:0015648">
    <property type="term" value="F:lipid-linked peptidoglycan transporter activity"/>
    <property type="evidence" value="ECO:0007669"/>
    <property type="project" value="TreeGrafter"/>
</dbReference>
<comment type="subcellular location">
    <subcellularLocation>
        <location evidence="1">Membrane</location>
        <topology evidence="1">Multi-pass membrane protein</topology>
    </subcellularLocation>
</comment>